<sequence length="72" mass="8197">MGKSLFVFMLFLVFFAADETLVSVTEAKMCRTTGHMFSCANDWSCNRSCEKQGFAEGKCDGIRRRCTCYKQC</sequence>
<dbReference type="InterPro" id="IPR036574">
    <property type="entry name" value="Scorpion_toxin-like_sf"/>
</dbReference>
<feature type="chain" id="PRO_5043650546" description="Knottins-like domain-containing protein" evidence="1">
    <location>
        <begin position="28"/>
        <end position="72"/>
    </location>
</feature>
<evidence type="ECO:0000259" key="2">
    <source>
        <dbReference type="Pfam" id="PF00304"/>
    </source>
</evidence>
<keyword evidence="4" id="KW-1185">Reference proteome</keyword>
<dbReference type="AlphaFoldDB" id="A0AAU9P838"/>
<dbReference type="CDD" id="cd00107">
    <property type="entry name" value="Knot1"/>
    <property type="match status" value="1"/>
</dbReference>
<protein>
    <recommendedName>
        <fullName evidence="2">Knottins-like domain-containing protein</fullName>
    </recommendedName>
</protein>
<dbReference type="Pfam" id="PF00304">
    <property type="entry name" value="Gamma-thionin"/>
    <property type="match status" value="1"/>
</dbReference>
<dbReference type="Gene3D" id="3.30.30.10">
    <property type="entry name" value="Knottin, scorpion toxin-like"/>
    <property type="match status" value="1"/>
</dbReference>
<comment type="caution">
    <text evidence="3">The sequence shown here is derived from an EMBL/GenBank/DDBJ whole genome shotgun (WGS) entry which is preliminary data.</text>
</comment>
<dbReference type="GO" id="GO:0006952">
    <property type="term" value="P:defense response"/>
    <property type="evidence" value="ECO:0007669"/>
    <property type="project" value="InterPro"/>
</dbReference>
<dbReference type="EMBL" id="CAKMRJ010005523">
    <property type="protein sequence ID" value="CAH1446407.1"/>
    <property type="molecule type" value="Genomic_DNA"/>
</dbReference>
<organism evidence="3 4">
    <name type="scientific">Lactuca virosa</name>
    <dbReference type="NCBI Taxonomy" id="75947"/>
    <lineage>
        <taxon>Eukaryota</taxon>
        <taxon>Viridiplantae</taxon>
        <taxon>Streptophyta</taxon>
        <taxon>Embryophyta</taxon>
        <taxon>Tracheophyta</taxon>
        <taxon>Spermatophyta</taxon>
        <taxon>Magnoliopsida</taxon>
        <taxon>eudicotyledons</taxon>
        <taxon>Gunneridae</taxon>
        <taxon>Pentapetalae</taxon>
        <taxon>asterids</taxon>
        <taxon>campanulids</taxon>
        <taxon>Asterales</taxon>
        <taxon>Asteraceae</taxon>
        <taxon>Cichorioideae</taxon>
        <taxon>Cichorieae</taxon>
        <taxon>Lactucinae</taxon>
        <taxon>Lactuca</taxon>
    </lineage>
</organism>
<dbReference type="InterPro" id="IPR003614">
    <property type="entry name" value="Knottins"/>
</dbReference>
<evidence type="ECO:0000313" key="3">
    <source>
        <dbReference type="EMBL" id="CAH1446407.1"/>
    </source>
</evidence>
<evidence type="ECO:0000256" key="1">
    <source>
        <dbReference type="SAM" id="SignalP"/>
    </source>
</evidence>
<evidence type="ECO:0000313" key="4">
    <source>
        <dbReference type="Proteomes" id="UP001157418"/>
    </source>
</evidence>
<keyword evidence="1" id="KW-0732">Signal</keyword>
<proteinExistence type="predicted"/>
<feature type="domain" description="Knottins-like" evidence="2">
    <location>
        <begin position="29"/>
        <end position="72"/>
    </location>
</feature>
<name>A0AAU9P838_9ASTR</name>
<feature type="signal peptide" evidence="1">
    <location>
        <begin position="1"/>
        <end position="27"/>
    </location>
</feature>
<gene>
    <name evidence="3" type="ORF">LVIROSA_LOCUS32100</name>
</gene>
<accession>A0AAU9P838</accession>
<reference evidence="3 4" key="1">
    <citation type="submission" date="2022-01" db="EMBL/GenBank/DDBJ databases">
        <authorList>
            <person name="Xiong W."/>
            <person name="Schranz E."/>
        </authorList>
    </citation>
    <scope>NUCLEOTIDE SEQUENCE [LARGE SCALE GENOMIC DNA]</scope>
</reference>
<dbReference type="Proteomes" id="UP001157418">
    <property type="component" value="Unassembled WGS sequence"/>
</dbReference>
<dbReference type="SUPFAM" id="SSF57095">
    <property type="entry name" value="Scorpion toxin-like"/>
    <property type="match status" value="1"/>
</dbReference>